<organism evidence="1">
    <name type="scientific">Arundo donax</name>
    <name type="common">Giant reed</name>
    <name type="synonym">Donax arundinaceus</name>
    <dbReference type="NCBI Taxonomy" id="35708"/>
    <lineage>
        <taxon>Eukaryota</taxon>
        <taxon>Viridiplantae</taxon>
        <taxon>Streptophyta</taxon>
        <taxon>Embryophyta</taxon>
        <taxon>Tracheophyta</taxon>
        <taxon>Spermatophyta</taxon>
        <taxon>Magnoliopsida</taxon>
        <taxon>Liliopsida</taxon>
        <taxon>Poales</taxon>
        <taxon>Poaceae</taxon>
        <taxon>PACMAD clade</taxon>
        <taxon>Arundinoideae</taxon>
        <taxon>Arundineae</taxon>
        <taxon>Arundo</taxon>
    </lineage>
</organism>
<evidence type="ECO:0000313" key="1">
    <source>
        <dbReference type="EMBL" id="JAD94817.1"/>
    </source>
</evidence>
<name>A0A0A9EFJ5_ARUDO</name>
<sequence length="88" mass="10154">MTLTIATRWKAMRHPVIPRMEPVLLVSCSQPKAVPRLSSSVESATSDWTADMTRARPMPFRWSTWQRSSLSVSFQMVIFSDKILMFYS</sequence>
<proteinExistence type="predicted"/>
<accession>A0A0A9EFJ5</accession>
<reference evidence="1" key="1">
    <citation type="submission" date="2014-09" db="EMBL/GenBank/DDBJ databases">
        <authorList>
            <person name="Magalhaes I.L.F."/>
            <person name="Oliveira U."/>
            <person name="Santos F.R."/>
            <person name="Vidigal T.H.D.A."/>
            <person name="Brescovit A.D."/>
            <person name="Santos A.J."/>
        </authorList>
    </citation>
    <scope>NUCLEOTIDE SEQUENCE</scope>
    <source>
        <tissue evidence="1">Shoot tissue taken approximately 20 cm above the soil surface</tissue>
    </source>
</reference>
<reference evidence="1" key="2">
    <citation type="journal article" date="2015" name="Data Brief">
        <title>Shoot transcriptome of the giant reed, Arundo donax.</title>
        <authorList>
            <person name="Barrero R.A."/>
            <person name="Guerrero F.D."/>
            <person name="Moolhuijzen P."/>
            <person name="Goolsby J.A."/>
            <person name="Tidwell J."/>
            <person name="Bellgard S.E."/>
            <person name="Bellgard M.I."/>
        </authorList>
    </citation>
    <scope>NUCLEOTIDE SEQUENCE</scope>
    <source>
        <tissue evidence="1">Shoot tissue taken approximately 20 cm above the soil surface</tissue>
    </source>
</reference>
<dbReference type="EMBL" id="GBRH01203078">
    <property type="protein sequence ID" value="JAD94817.1"/>
    <property type="molecule type" value="Transcribed_RNA"/>
</dbReference>
<protein>
    <submittedName>
        <fullName evidence="1">Uncharacterized protein</fullName>
    </submittedName>
</protein>
<dbReference type="AlphaFoldDB" id="A0A0A9EFJ5"/>